<dbReference type="Gene3D" id="3.40.50.620">
    <property type="entry name" value="HUPs"/>
    <property type="match status" value="1"/>
</dbReference>
<protein>
    <submittedName>
        <fullName evidence="2">Phosphoadenosine phosphosulfate reductase family protein</fullName>
    </submittedName>
</protein>
<dbReference type="GO" id="GO:0003824">
    <property type="term" value="F:catalytic activity"/>
    <property type="evidence" value="ECO:0007669"/>
    <property type="project" value="InterPro"/>
</dbReference>
<feature type="domain" description="Phosphoadenosine phosphosulphate reductase" evidence="1">
    <location>
        <begin position="148"/>
        <end position="251"/>
    </location>
</feature>
<dbReference type="SUPFAM" id="SSF52402">
    <property type="entry name" value="Adenine nucleotide alpha hydrolases-like"/>
    <property type="match status" value="1"/>
</dbReference>
<dbReference type="PANTHER" id="PTHR43196:SF2">
    <property type="entry name" value="PHOSPHOADENOSINE PHOSPHOSULFATE REDUCTASE"/>
    <property type="match status" value="1"/>
</dbReference>
<dbReference type="EMBL" id="CP045273">
    <property type="protein sequence ID" value="QJX80239.1"/>
    <property type="molecule type" value="Genomic_DNA"/>
</dbReference>
<dbReference type="PANTHER" id="PTHR43196">
    <property type="entry name" value="SULFATE ADENYLYLTRANSFERASE SUBUNIT 2"/>
    <property type="match status" value="1"/>
</dbReference>
<keyword evidence="2" id="KW-0614">Plasmid</keyword>
<geneLocation type="plasmid" evidence="3">
    <name>pfdu301a</name>
</geneLocation>
<evidence type="ECO:0000259" key="1">
    <source>
        <dbReference type="Pfam" id="PF01507"/>
    </source>
</evidence>
<dbReference type="Pfam" id="PF01507">
    <property type="entry name" value="PAPS_reduct"/>
    <property type="match status" value="1"/>
</dbReference>
<dbReference type="InterPro" id="IPR014729">
    <property type="entry name" value="Rossmann-like_a/b/a_fold"/>
</dbReference>
<dbReference type="InterPro" id="IPR050128">
    <property type="entry name" value="Sulfate_adenylyltrnsfr_sub2"/>
</dbReference>
<dbReference type="AlphaFoldDB" id="A0A6M6E4Y9"/>
<organism evidence="2 3">
    <name type="scientific">Priestia megaterium</name>
    <name type="common">Bacillus megaterium</name>
    <dbReference type="NCBI Taxonomy" id="1404"/>
    <lineage>
        <taxon>Bacteria</taxon>
        <taxon>Bacillati</taxon>
        <taxon>Bacillota</taxon>
        <taxon>Bacilli</taxon>
        <taxon>Bacillales</taxon>
        <taxon>Bacillaceae</taxon>
        <taxon>Priestia</taxon>
    </lineage>
</organism>
<evidence type="ECO:0000313" key="3">
    <source>
        <dbReference type="Proteomes" id="UP000501076"/>
    </source>
</evidence>
<reference evidence="2 3" key="1">
    <citation type="submission" date="2019-10" db="EMBL/GenBank/DDBJ databases">
        <title>Complete genome sequences for adaption low water activity.</title>
        <authorList>
            <person name="Zhao L."/>
            <person name="Zhong J."/>
        </authorList>
    </citation>
    <scope>NUCLEOTIDE SEQUENCE [LARGE SCALE GENOMIC DNA]</scope>
    <source>
        <strain evidence="2 3">FDU301</strain>
        <plasmid evidence="3">pfdu301a</plasmid>
    </source>
</reference>
<gene>
    <name evidence="2" type="ORF">FDZ14_29520</name>
</gene>
<proteinExistence type="predicted"/>
<evidence type="ECO:0000313" key="2">
    <source>
        <dbReference type="EMBL" id="QJX80239.1"/>
    </source>
</evidence>
<name>A0A6M6E4Y9_PRIMG</name>
<dbReference type="InterPro" id="IPR002500">
    <property type="entry name" value="PAPS_reduct_dom"/>
</dbReference>
<sequence>MAIKKMEEEQETLFVNVLSLKKYDKIIVSMSGGKDSLACLLHLLELGVSRRKIELAHQCVDGGPDDEEFMDWPVTEAYCKAISIYFGIPIYFQWRKGGILGEMMRKDSSTNDVYFEQKVRGSKKKVVKLDTTRKIIATRLKFPAVKADLRQRWCSSVVKIDPFRRALNNNPHYVGKKILVVTGERREESPKRAKYEEVEYHTCHSGRKFVHSWRPVIDWKEDKVWSIIERWKIQPHPAYMLGWGRMSCFGCIFSSPQHWAMMKEIAPHRFEILANKEKEINYTMYHKLTLEEKAAKGDLELLPKGEELDYWVKKAMSRDFAQEDIVVENWKLPKGAFRGSAGGPS</sequence>
<accession>A0A6M6E4Y9</accession>
<dbReference type="Proteomes" id="UP000501076">
    <property type="component" value="Plasmid pFDU301A"/>
</dbReference>
<dbReference type="RefSeq" id="WP_171778224.1">
    <property type="nucleotide sequence ID" value="NZ_CP045273.1"/>
</dbReference>